<reference evidence="3" key="1">
    <citation type="submission" date="2017-02" db="EMBL/GenBank/DDBJ databases">
        <title>Pseudomonas floridae sp. nov., a novel pathogenic bacterial species isolated from tomato.</title>
        <authorList>
            <person name="Timilsina S."/>
            <person name="Vallad G.E."/>
            <person name="Jones J.B."/>
        </authorList>
    </citation>
    <scope>NUCLEOTIDE SEQUENCE [LARGE SCALE GENOMIC DNA]</scope>
    <source>
        <strain evidence="3">GEV388</strain>
    </source>
</reference>
<keyword evidence="1" id="KW-0472">Membrane</keyword>
<evidence type="ECO:0000256" key="1">
    <source>
        <dbReference type="SAM" id="Phobius"/>
    </source>
</evidence>
<organism evidence="2 3">
    <name type="scientific">Pseudomonas floridensis</name>
    <dbReference type="NCBI Taxonomy" id="1958950"/>
    <lineage>
        <taxon>Bacteria</taxon>
        <taxon>Pseudomonadati</taxon>
        <taxon>Pseudomonadota</taxon>
        <taxon>Gammaproteobacteria</taxon>
        <taxon>Pseudomonadales</taxon>
        <taxon>Pseudomonadaceae</taxon>
        <taxon>Pseudomonas</taxon>
    </lineage>
</organism>
<keyword evidence="1" id="KW-0812">Transmembrane</keyword>
<feature type="transmembrane region" description="Helical" evidence="1">
    <location>
        <begin position="286"/>
        <end position="309"/>
    </location>
</feature>
<feature type="transmembrane region" description="Helical" evidence="1">
    <location>
        <begin position="96"/>
        <end position="115"/>
    </location>
</feature>
<protein>
    <submittedName>
        <fullName evidence="2">Sodium:proton antiporter</fullName>
    </submittedName>
</protein>
<keyword evidence="1" id="KW-1133">Transmembrane helix</keyword>
<feature type="transmembrane region" description="Helical" evidence="1">
    <location>
        <begin position="343"/>
        <end position="365"/>
    </location>
</feature>
<dbReference type="Proteomes" id="UP000192815">
    <property type="component" value="Unassembled WGS sequence"/>
</dbReference>
<feature type="transmembrane region" description="Helical" evidence="1">
    <location>
        <begin position="155"/>
        <end position="174"/>
    </location>
</feature>
<accession>A0A1X0N468</accession>
<dbReference type="Gene3D" id="1.20.1530.20">
    <property type="match status" value="1"/>
</dbReference>
<feature type="transmembrane region" description="Helical" evidence="1">
    <location>
        <begin position="180"/>
        <end position="199"/>
    </location>
</feature>
<comment type="caution">
    <text evidence="2">The sequence shown here is derived from an EMBL/GenBank/DDBJ whole genome shotgun (WGS) entry which is preliminary data.</text>
</comment>
<feature type="transmembrane region" description="Helical" evidence="1">
    <location>
        <begin position="27"/>
        <end position="48"/>
    </location>
</feature>
<sequence length="390" mass="43418">MMVLAFWIMALALFALATWVGQRLGLIPIVSQLLLATFGLPLLMLMWIEPHWQLSGAQLVSPVWLKSLYGLAFAVVLGQILSEVIDVKLDRQSLKIALPGFFVPFLAGLACAFWLLPEQAWISSLAIGLVFAITAIPVLYLYLHHIDYPPVATRRLVQTAILIDLTCWSLFALAQGTLHFSSLLWPLLGACVPLLFHVLRLRQPLLYSLTFFVLLMVAEHYRLNALVFGIGYLLCMSRLGKAWVPPLGATTLRFIQNRLAIPLLLTFGIVQIDVHSALGEMSWLQLGALIVLPIVSKLLGSWIGLRWAAPSFAGASRWRESVLLNIRGLSEIVFLNLLLQQHLISPALYFALMLMGLIATLMPALTRMGRLPLREAPSIDKPKRNTCAHH</sequence>
<dbReference type="InterPro" id="IPR038770">
    <property type="entry name" value="Na+/solute_symporter_sf"/>
</dbReference>
<dbReference type="RefSeq" id="WP_083183896.1">
    <property type="nucleotide sequence ID" value="NZ_CBCRZR010000014.1"/>
</dbReference>
<dbReference type="OrthoDB" id="7024959at2"/>
<keyword evidence="3" id="KW-1185">Reference proteome</keyword>
<feature type="transmembrane region" description="Helical" evidence="1">
    <location>
        <begin position="254"/>
        <end position="274"/>
    </location>
</feature>
<dbReference type="STRING" id="1958950.BZK31_15845"/>
<dbReference type="AlphaFoldDB" id="A0A1X0N468"/>
<name>A0A1X0N468_9PSED</name>
<proteinExistence type="predicted"/>
<feature type="transmembrane region" description="Helical" evidence="1">
    <location>
        <begin position="121"/>
        <end position="143"/>
    </location>
</feature>
<gene>
    <name evidence="2" type="ORF">BZK31_15845</name>
</gene>
<evidence type="ECO:0000313" key="2">
    <source>
        <dbReference type="EMBL" id="ORC58317.1"/>
    </source>
</evidence>
<feature type="transmembrane region" description="Helical" evidence="1">
    <location>
        <begin position="211"/>
        <end position="234"/>
    </location>
</feature>
<dbReference type="EMBL" id="MUIO01000061">
    <property type="protein sequence ID" value="ORC58317.1"/>
    <property type="molecule type" value="Genomic_DNA"/>
</dbReference>
<evidence type="ECO:0000313" key="3">
    <source>
        <dbReference type="Proteomes" id="UP000192815"/>
    </source>
</evidence>